<dbReference type="Proteomes" id="UP000237481">
    <property type="component" value="Unassembled WGS sequence"/>
</dbReference>
<organism evidence="1 2">
    <name type="scientific">Tolypocladium paradoxum</name>
    <dbReference type="NCBI Taxonomy" id="94208"/>
    <lineage>
        <taxon>Eukaryota</taxon>
        <taxon>Fungi</taxon>
        <taxon>Dikarya</taxon>
        <taxon>Ascomycota</taxon>
        <taxon>Pezizomycotina</taxon>
        <taxon>Sordariomycetes</taxon>
        <taxon>Hypocreomycetidae</taxon>
        <taxon>Hypocreales</taxon>
        <taxon>Ophiocordycipitaceae</taxon>
        <taxon>Tolypocladium</taxon>
    </lineage>
</organism>
<dbReference type="EMBL" id="PKSG01000525">
    <property type="protein sequence ID" value="POR34457.1"/>
    <property type="molecule type" value="Genomic_DNA"/>
</dbReference>
<sequence>MAEACQSPRWTTAQLPIYCGDATVRYHQMPPWQMGHMELLGRVACVAVRLHPQAPSVIVAPWAVNHHPQFRFAGSAPDCDDIDDDAADRDNAPAACSACSCCTI</sequence>
<evidence type="ECO:0000313" key="2">
    <source>
        <dbReference type="Proteomes" id="UP000237481"/>
    </source>
</evidence>
<gene>
    <name evidence="1" type="ORF">TPAR_05388</name>
</gene>
<protein>
    <submittedName>
        <fullName evidence="1">Uncharacterized protein</fullName>
    </submittedName>
</protein>
<dbReference type="AlphaFoldDB" id="A0A2S4KWD5"/>
<proteinExistence type="predicted"/>
<evidence type="ECO:0000313" key="1">
    <source>
        <dbReference type="EMBL" id="POR34457.1"/>
    </source>
</evidence>
<accession>A0A2S4KWD5</accession>
<comment type="caution">
    <text evidence="1">The sequence shown here is derived from an EMBL/GenBank/DDBJ whole genome shotgun (WGS) entry which is preliminary data.</text>
</comment>
<reference evidence="1 2" key="1">
    <citation type="submission" date="2018-01" db="EMBL/GenBank/DDBJ databases">
        <title>Harnessing the power of phylogenomics to disentangle the directionality and signatures of interkingdom host jumping in the parasitic fungal genus Tolypocladium.</title>
        <authorList>
            <person name="Quandt C.A."/>
            <person name="Patterson W."/>
            <person name="Spatafora J.W."/>
        </authorList>
    </citation>
    <scope>NUCLEOTIDE SEQUENCE [LARGE SCALE GENOMIC DNA]</scope>
    <source>
        <strain evidence="1 2">NRBC 100945</strain>
    </source>
</reference>
<name>A0A2S4KWD5_9HYPO</name>
<keyword evidence="2" id="KW-1185">Reference proteome</keyword>